<reference evidence="1" key="1">
    <citation type="submission" date="2018-04" db="EMBL/GenBank/DDBJ databases">
        <title>Transcriptome of Schizaphis graminum biotype I.</title>
        <authorList>
            <person name="Scully E.D."/>
            <person name="Geib S.M."/>
            <person name="Palmer N.A."/>
            <person name="Koch K."/>
            <person name="Bradshaw J."/>
            <person name="Heng-Moss T."/>
            <person name="Sarath G."/>
        </authorList>
    </citation>
    <scope>NUCLEOTIDE SEQUENCE</scope>
</reference>
<evidence type="ECO:0000313" key="1">
    <source>
        <dbReference type="EMBL" id="MBY30923.1"/>
    </source>
</evidence>
<dbReference type="EMBL" id="GGMR01018304">
    <property type="protein sequence ID" value="MBY30923.1"/>
    <property type="molecule type" value="Transcribed_RNA"/>
</dbReference>
<dbReference type="AlphaFoldDB" id="A0A2S2PND4"/>
<name>A0A2S2PND4_SCHGA</name>
<proteinExistence type="predicted"/>
<sequence>MALKSFGQYGNRYIQRGIAHEFDGFDHGKYLGHVLPYSQINGQGYNLGWNGYQGGNSFNPYQKLGYGYHNQGYNGGIGFADGGQLFGLQQPVNFIGNHQRFRL</sequence>
<accession>A0A2S2PND4</accession>
<gene>
    <name evidence="1" type="ORF">g.45499</name>
</gene>
<protein>
    <submittedName>
        <fullName evidence="1">Uncharacterized protein</fullName>
    </submittedName>
</protein>
<organism evidence="1">
    <name type="scientific">Schizaphis graminum</name>
    <name type="common">Green bug aphid</name>
    <dbReference type="NCBI Taxonomy" id="13262"/>
    <lineage>
        <taxon>Eukaryota</taxon>
        <taxon>Metazoa</taxon>
        <taxon>Ecdysozoa</taxon>
        <taxon>Arthropoda</taxon>
        <taxon>Hexapoda</taxon>
        <taxon>Insecta</taxon>
        <taxon>Pterygota</taxon>
        <taxon>Neoptera</taxon>
        <taxon>Paraneoptera</taxon>
        <taxon>Hemiptera</taxon>
        <taxon>Sternorrhyncha</taxon>
        <taxon>Aphidomorpha</taxon>
        <taxon>Aphidoidea</taxon>
        <taxon>Aphididae</taxon>
        <taxon>Aphidini</taxon>
        <taxon>Schizaphis</taxon>
    </lineage>
</organism>